<comment type="caution">
    <text evidence="3">The sequence shown here is derived from an EMBL/GenBank/DDBJ whole genome shotgun (WGS) entry which is preliminary data.</text>
</comment>
<dbReference type="Proteomes" id="UP001189429">
    <property type="component" value="Unassembled WGS sequence"/>
</dbReference>
<protein>
    <recommendedName>
        <fullName evidence="2">HTH OST-type domain-containing protein</fullName>
    </recommendedName>
</protein>
<evidence type="ECO:0000256" key="1">
    <source>
        <dbReference type="SAM" id="MobiDB-lite"/>
    </source>
</evidence>
<gene>
    <name evidence="3" type="ORF">PCOR1329_LOCUS18337</name>
</gene>
<feature type="region of interest" description="Disordered" evidence="1">
    <location>
        <begin position="621"/>
        <end position="677"/>
    </location>
</feature>
<feature type="compositionally biased region" description="Pro residues" evidence="1">
    <location>
        <begin position="826"/>
        <end position="836"/>
    </location>
</feature>
<sequence>MRPRHRFNRDAELFNPIPKTALGTVVTPELYSIPHVEDFARQSYDSPLASNQALVDAQNESLVKSNETVDKQVAIAATAPKDTDLDEQQVDAKMPDFWSAMNNRQFQIDALPLKINTRIVRGLREISSFIPDLIKDTVADAGRSLMVLVSEGHLSLMCSRRRQPARGPADRDGAEDDAEAACARTPPQPRGRQAQGLKPDEAEVVDAIQSLYGDQLKPFGRILRKRIAEHFVEREAARAAGGAAAAGATPPFRGYEQLPDVDVRHLKAVCDACGQVDVAPEEGGDWSAVLTAREQCFVDVYSPEGEESLLPGGRYSCAQALAARGLSFLAQYSLGQVCHIVQLAISTKKILGYSNGAVVPYSRSQSMVKEQAAEGNQPCASSGADPPGGQAAQRLGLATWDVARSCLREILQGVAEPGAGPASLPLSNVKRLFRSKYQIELSETTLGHSRLSELLQDERFADVCTVELHGHGYMVVQADASAAADREPGEAPGEAPGRELLAQQGEPSTGPRRLFCPDEPLDFDEDAVLRGGAALQPVHVPATPLQSPGDPTPSTVSRWAPVHVPVTPLQSPGDPTPSTASRWRSSGYSHPSFSLDHQAAGYASAGLARAAVPPPSAAYLHLPAPPGAGRQRAHSLPRAPGADGAALEAAGPELSAEQALSAEAGLEPRSPKPDDAPMKILSSLSLDGEASWGEGAGAAAPPRVPFCPNEPLSLEDAGVFVPGLSSPGPLVAPPGLSPGEPGRSRWLALSPSWPEKASSSGVVKNTFIHHPPQLPTPAPGAARRARSLPKEAGLHRPPGWEAFDQPPAPVGSERSGALEGGGVLPSPGPALVPPSPALTASPGGYWQGLGRLPRTPVGSPTGQSGQQVLLLSDLL</sequence>
<dbReference type="InterPro" id="IPR025605">
    <property type="entry name" value="OST-HTH/LOTUS_dom"/>
</dbReference>
<dbReference type="Pfam" id="PF14418">
    <property type="entry name" value="OHA"/>
    <property type="match status" value="1"/>
</dbReference>
<reference evidence="3" key="1">
    <citation type="submission" date="2023-10" db="EMBL/GenBank/DDBJ databases">
        <authorList>
            <person name="Chen Y."/>
            <person name="Shah S."/>
            <person name="Dougan E. K."/>
            <person name="Thang M."/>
            <person name="Chan C."/>
        </authorList>
    </citation>
    <scope>NUCLEOTIDE SEQUENCE [LARGE SCALE GENOMIC DNA]</scope>
</reference>
<organism evidence="3 4">
    <name type="scientific">Prorocentrum cordatum</name>
    <dbReference type="NCBI Taxonomy" id="2364126"/>
    <lineage>
        <taxon>Eukaryota</taxon>
        <taxon>Sar</taxon>
        <taxon>Alveolata</taxon>
        <taxon>Dinophyceae</taxon>
        <taxon>Prorocentrales</taxon>
        <taxon>Prorocentraceae</taxon>
        <taxon>Prorocentrum</taxon>
    </lineage>
</organism>
<dbReference type="PROSITE" id="PS51644">
    <property type="entry name" value="HTH_OST"/>
    <property type="match status" value="1"/>
</dbReference>
<feature type="compositionally biased region" description="Low complexity" evidence="1">
    <location>
        <begin position="639"/>
        <end position="667"/>
    </location>
</feature>
<feature type="region of interest" description="Disordered" evidence="1">
    <location>
        <begin position="160"/>
        <end position="199"/>
    </location>
</feature>
<feature type="compositionally biased region" description="Polar residues" evidence="1">
    <location>
        <begin position="858"/>
        <end position="869"/>
    </location>
</feature>
<feature type="region of interest" description="Disordered" evidence="1">
    <location>
        <begin position="539"/>
        <end position="558"/>
    </location>
</feature>
<accession>A0ABN9R7J8</accession>
<evidence type="ECO:0000313" key="3">
    <source>
        <dbReference type="EMBL" id="CAK0814841.1"/>
    </source>
</evidence>
<proteinExistence type="predicted"/>
<evidence type="ECO:0000259" key="2">
    <source>
        <dbReference type="PROSITE" id="PS51644"/>
    </source>
</evidence>
<name>A0ABN9R7J8_9DINO</name>
<feature type="region of interest" description="Disordered" evidence="1">
    <location>
        <begin position="565"/>
        <end position="589"/>
    </location>
</feature>
<keyword evidence="4" id="KW-1185">Reference proteome</keyword>
<feature type="domain" description="HTH OST-type" evidence="2">
    <location>
        <begin position="399"/>
        <end position="481"/>
    </location>
</feature>
<feature type="region of interest" description="Disordered" evidence="1">
    <location>
        <begin position="481"/>
        <end position="519"/>
    </location>
</feature>
<feature type="compositionally biased region" description="Polar residues" evidence="1">
    <location>
        <begin position="576"/>
        <end position="589"/>
    </location>
</feature>
<feature type="region of interest" description="Disordered" evidence="1">
    <location>
        <begin position="771"/>
        <end position="875"/>
    </location>
</feature>
<dbReference type="InterPro" id="IPR025677">
    <property type="entry name" value="OST-HTH-assoc_dom"/>
</dbReference>
<dbReference type="EMBL" id="CAUYUJ010005758">
    <property type="protein sequence ID" value="CAK0814841.1"/>
    <property type="molecule type" value="Genomic_DNA"/>
</dbReference>
<feature type="region of interest" description="Disordered" evidence="1">
    <location>
        <begin position="370"/>
        <end position="390"/>
    </location>
</feature>
<evidence type="ECO:0000313" key="4">
    <source>
        <dbReference type="Proteomes" id="UP001189429"/>
    </source>
</evidence>